<dbReference type="AlphaFoldDB" id="Q0FNV3"/>
<organism evidence="2 3">
    <name type="scientific">Salipiger bermudensis (strain DSM 26914 / JCM 13377 / KCTC 12554 / HTCC2601)</name>
    <name type="common">Pelagibaca bermudensis</name>
    <dbReference type="NCBI Taxonomy" id="314265"/>
    <lineage>
        <taxon>Bacteria</taxon>
        <taxon>Pseudomonadati</taxon>
        <taxon>Pseudomonadota</taxon>
        <taxon>Alphaproteobacteria</taxon>
        <taxon>Rhodobacterales</taxon>
        <taxon>Roseobacteraceae</taxon>
        <taxon>Salipiger</taxon>
    </lineage>
</organism>
<keyword evidence="1" id="KW-0732">Signal</keyword>
<name>Q0FNV3_SALBH</name>
<protein>
    <recommendedName>
        <fullName evidence="4">NADH dehydrogenase subunit E</fullName>
    </recommendedName>
</protein>
<accession>Q0FNV3</accession>
<evidence type="ECO:0000313" key="2">
    <source>
        <dbReference type="EMBL" id="EAU45950.1"/>
    </source>
</evidence>
<feature type="non-terminal residue" evidence="2">
    <location>
        <position position="140"/>
    </location>
</feature>
<gene>
    <name evidence="2" type="ORF">R2601_21807</name>
</gene>
<evidence type="ECO:0000256" key="1">
    <source>
        <dbReference type="SAM" id="SignalP"/>
    </source>
</evidence>
<feature type="chain" id="PRO_5004172078" description="NADH dehydrogenase subunit E" evidence="1">
    <location>
        <begin position="23"/>
        <end position="140"/>
    </location>
</feature>
<dbReference type="HOGENOM" id="CLU_123859_0_0_5"/>
<feature type="signal peptide" evidence="1">
    <location>
        <begin position="1"/>
        <end position="22"/>
    </location>
</feature>
<reference evidence="2 3" key="1">
    <citation type="journal article" date="2010" name="J. Bacteriol.">
        <title>Genome sequences of Pelagibaca bermudensis HTCC2601T and Maritimibacter alkaliphilus HTCC2654T, the type strains of two marine Roseobacter genera.</title>
        <authorList>
            <person name="Thrash J.C."/>
            <person name="Cho J.C."/>
            <person name="Ferriera S."/>
            <person name="Johnson J."/>
            <person name="Vergin K.L."/>
            <person name="Giovannoni S.J."/>
        </authorList>
    </citation>
    <scope>NUCLEOTIDE SEQUENCE [LARGE SCALE GENOMIC DNA]</scope>
    <source>
        <strain evidence="3">DSM 26914 / JCM 13377 / KCTC 12554 / HTCC2601</strain>
    </source>
</reference>
<dbReference type="RefSeq" id="WP_007799392.1">
    <property type="nucleotide sequence ID" value="NZ_DS022276.1"/>
</dbReference>
<evidence type="ECO:0008006" key="4">
    <source>
        <dbReference type="Google" id="ProtNLM"/>
    </source>
</evidence>
<comment type="caution">
    <text evidence="2">The sequence shown here is derived from an EMBL/GenBank/DDBJ whole genome shotgun (WGS) entry which is preliminary data.</text>
</comment>
<dbReference type="OrthoDB" id="7658992at2"/>
<proteinExistence type="predicted"/>
<keyword evidence="3" id="KW-1185">Reference proteome</keyword>
<dbReference type="eggNOG" id="ENOG50330KF">
    <property type="taxonomic scope" value="Bacteria"/>
</dbReference>
<dbReference type="Proteomes" id="UP000006230">
    <property type="component" value="Unassembled WGS sequence"/>
</dbReference>
<dbReference type="STRING" id="314265.R2601_21807"/>
<sequence>MRIIKTLLLACATTVASLPAAATAKAPLGQVKEINDGLLAVGIADEIRKTCGDIDARMITAYAYLAKLKSRARSLGYSEDEIEDYVTSKDEKKKMRAKGEAWLEARGVTLGQEAGYCRVGREEISRGSQIGALLRARDAA</sequence>
<dbReference type="Pfam" id="PF17267">
    <property type="entry name" value="DUF5333"/>
    <property type="match status" value="1"/>
</dbReference>
<dbReference type="EMBL" id="AATQ01000020">
    <property type="protein sequence ID" value="EAU45950.1"/>
    <property type="molecule type" value="Genomic_DNA"/>
</dbReference>
<dbReference type="InterPro" id="IPR020349">
    <property type="entry name" value="Uncharacterised_14.7kDa"/>
</dbReference>
<evidence type="ECO:0000313" key="3">
    <source>
        <dbReference type="Proteomes" id="UP000006230"/>
    </source>
</evidence>